<evidence type="ECO:0000313" key="2">
    <source>
        <dbReference type="EMBL" id="ENY87776.1"/>
    </source>
</evidence>
<dbReference type="EMBL" id="AGYV01000001">
    <property type="protein sequence ID" value="ENY87776.1"/>
    <property type="molecule type" value="Genomic_DNA"/>
</dbReference>
<dbReference type="SUPFAM" id="SSF54060">
    <property type="entry name" value="His-Me finger endonucleases"/>
    <property type="match status" value="1"/>
</dbReference>
<organism evidence="2 3">
    <name type="scientific">[Clostridium] innocuum 2959</name>
    <dbReference type="NCBI Taxonomy" id="999413"/>
    <lineage>
        <taxon>Bacteria</taxon>
        <taxon>Bacillati</taxon>
        <taxon>Bacillota</taxon>
        <taxon>Clostridia</taxon>
        <taxon>Eubacteriales</taxon>
        <taxon>Clostridiaceae</taxon>
        <taxon>Clostridium</taxon>
    </lineage>
</organism>
<dbReference type="Pfam" id="PF13392">
    <property type="entry name" value="HNH_3"/>
    <property type="match status" value="1"/>
</dbReference>
<protein>
    <recommendedName>
        <fullName evidence="1">HNH nuclease domain-containing protein</fullName>
    </recommendedName>
</protein>
<feature type="domain" description="HNH nuclease" evidence="1">
    <location>
        <begin position="187"/>
        <end position="232"/>
    </location>
</feature>
<dbReference type="PATRIC" id="fig|999413.4.peg.242"/>
<proteinExistence type="predicted"/>
<accession>N9WWF9</accession>
<evidence type="ECO:0000259" key="1">
    <source>
        <dbReference type="Pfam" id="PF13392"/>
    </source>
</evidence>
<name>N9WWF9_CLOIN</name>
<sequence length="272" mass="31000">MSRKLLTTEQDTYLRQIAEGRSVKECTVIINEKFNTSFTVAQIRSYKSNHSIISGKKPWEFVNHEQTRLLTTEQHKWLVENSEGVSNGDLTDRFNQTYGTVLTLDQIISYKCNHGISSGLTGRFQKGHVPRNKGKRMSAEQYDKACRTMFKKGNVPENRVPIGTEKEKADGYVWVKVQDGQLNRNWKLKHVVIWEKEHGPLPKGKVVTFLDGNARNFDIDNLAAVSKAVNARLNQNHLRYKEKELTEAGIAVAKLITAAASAKRRKDRSEEK</sequence>
<dbReference type="HOGENOM" id="CLU_086933_0_0_9"/>
<dbReference type="AlphaFoldDB" id="N9WWF9"/>
<dbReference type="RefSeq" id="WP_002605930.1">
    <property type="nucleotide sequence ID" value="NZ_KB850943.1"/>
</dbReference>
<dbReference type="Proteomes" id="UP000013051">
    <property type="component" value="Unassembled WGS sequence"/>
</dbReference>
<reference evidence="2 3" key="1">
    <citation type="submission" date="2013-01" db="EMBL/GenBank/DDBJ databases">
        <title>The Genome Sequence of Clostridium innocuum 2959.</title>
        <authorList>
            <consortium name="The Broad Institute Genome Sequencing Platform"/>
            <person name="Earl A."/>
            <person name="Ward D."/>
            <person name="Feldgarden M."/>
            <person name="Gevers D."/>
            <person name="Courvalin P."/>
            <person name="Lambert T."/>
            <person name="Walker B."/>
            <person name="Young S.K."/>
            <person name="Zeng Q."/>
            <person name="Gargeya S."/>
            <person name="Fitzgerald M."/>
            <person name="Haas B."/>
            <person name="Abouelleil A."/>
            <person name="Alvarado L."/>
            <person name="Arachchi H.M."/>
            <person name="Berlin A.M."/>
            <person name="Chapman S.B."/>
            <person name="Dewar J."/>
            <person name="Goldberg J."/>
            <person name="Griggs A."/>
            <person name="Gujja S."/>
            <person name="Hansen M."/>
            <person name="Howarth C."/>
            <person name="Imamovic A."/>
            <person name="Larimer J."/>
            <person name="McCowan C."/>
            <person name="Murphy C."/>
            <person name="Neiman D."/>
            <person name="Pearson M."/>
            <person name="Priest M."/>
            <person name="Roberts A."/>
            <person name="Saif S."/>
            <person name="Shea T."/>
            <person name="Sisk P."/>
            <person name="Sykes S."/>
            <person name="Wortman J."/>
            <person name="Nusbaum C."/>
            <person name="Birren B."/>
        </authorList>
    </citation>
    <scope>NUCLEOTIDE SEQUENCE [LARGE SCALE GENOMIC DNA]</scope>
    <source>
        <strain evidence="2 3">2959</strain>
    </source>
</reference>
<gene>
    <name evidence="2" type="ORF">HMPREF1094_00227</name>
</gene>
<keyword evidence="3" id="KW-1185">Reference proteome</keyword>
<dbReference type="InterPro" id="IPR044925">
    <property type="entry name" value="His-Me_finger_sf"/>
</dbReference>
<comment type="caution">
    <text evidence="2">The sequence shown here is derived from an EMBL/GenBank/DDBJ whole genome shotgun (WGS) entry which is preliminary data.</text>
</comment>
<dbReference type="eggNOG" id="ENOG5032S64">
    <property type="taxonomic scope" value="Bacteria"/>
</dbReference>
<evidence type="ECO:0000313" key="3">
    <source>
        <dbReference type="Proteomes" id="UP000013051"/>
    </source>
</evidence>
<dbReference type="InterPro" id="IPR003615">
    <property type="entry name" value="HNH_nuc"/>
</dbReference>
<dbReference type="Gene3D" id="3.90.75.20">
    <property type="match status" value="1"/>
</dbReference>